<feature type="compositionally biased region" description="Basic and acidic residues" evidence="4">
    <location>
        <begin position="1"/>
        <end position="12"/>
    </location>
</feature>
<evidence type="ECO:0000259" key="5">
    <source>
        <dbReference type="PROSITE" id="PS50172"/>
    </source>
</evidence>
<feature type="compositionally biased region" description="Low complexity" evidence="4">
    <location>
        <begin position="638"/>
        <end position="660"/>
    </location>
</feature>
<dbReference type="InterPro" id="IPR047249">
    <property type="entry name" value="BRCT_p53bp1-like_rpt1"/>
</dbReference>
<dbReference type="InterPro" id="IPR001357">
    <property type="entry name" value="BRCT_dom"/>
</dbReference>
<name>A0AAN6NKQ1_9PEZI</name>
<feature type="compositionally biased region" description="Basic and acidic residues" evidence="4">
    <location>
        <begin position="109"/>
        <end position="119"/>
    </location>
</feature>
<reference evidence="7" key="1">
    <citation type="journal article" date="2023" name="Mol. Phylogenet. Evol.">
        <title>Genome-scale phylogeny and comparative genomics of the fungal order Sordariales.</title>
        <authorList>
            <person name="Hensen N."/>
            <person name="Bonometti L."/>
            <person name="Westerberg I."/>
            <person name="Brannstrom I.O."/>
            <person name="Guillou S."/>
            <person name="Cros-Aarteil S."/>
            <person name="Calhoun S."/>
            <person name="Haridas S."/>
            <person name="Kuo A."/>
            <person name="Mondo S."/>
            <person name="Pangilinan J."/>
            <person name="Riley R."/>
            <person name="LaButti K."/>
            <person name="Andreopoulos B."/>
            <person name="Lipzen A."/>
            <person name="Chen C."/>
            <person name="Yan M."/>
            <person name="Daum C."/>
            <person name="Ng V."/>
            <person name="Clum A."/>
            <person name="Steindorff A."/>
            <person name="Ohm R.A."/>
            <person name="Martin F."/>
            <person name="Silar P."/>
            <person name="Natvig D.O."/>
            <person name="Lalanne C."/>
            <person name="Gautier V."/>
            <person name="Ament-Velasquez S.L."/>
            <person name="Kruys A."/>
            <person name="Hutchinson M.I."/>
            <person name="Powell A.J."/>
            <person name="Barry K."/>
            <person name="Miller A.N."/>
            <person name="Grigoriev I.V."/>
            <person name="Debuchy R."/>
            <person name="Gladieux P."/>
            <person name="Hiltunen Thoren M."/>
            <person name="Johannesson H."/>
        </authorList>
    </citation>
    <scope>NUCLEOTIDE SEQUENCE [LARGE SCALE GENOMIC DNA]</scope>
    <source>
        <strain evidence="7">CBS 340.73</strain>
    </source>
</reference>
<dbReference type="SUPFAM" id="SSF52113">
    <property type="entry name" value="BRCT domain"/>
    <property type="match status" value="1"/>
</dbReference>
<feature type="region of interest" description="Disordered" evidence="4">
    <location>
        <begin position="1026"/>
        <end position="1047"/>
    </location>
</feature>
<comment type="caution">
    <text evidence="6">The sequence shown here is derived from an EMBL/GenBank/DDBJ whole genome shotgun (WGS) entry which is preliminary data.</text>
</comment>
<sequence length="1076" mass="116465">MTSIRKAEDKALAGDNESQDSQQVLDAYMETYGVGTMSTSPVPGEVNSRTTNVGLTPSKKKQVTYSHKENFSRSKAPVPITRHAPEGGTTDNEVRLRVRLSSSIGVAGRGDDSRSREQDPEAENFEAENAAADVHLAEASPRLVDHTDTDGPGNVDVPPKRPPSSTRRKKMDSSQSPTQSNDGRSYEQYFRTSSPGVMLDDDEAGKPGELPGKSYQEPAALDEDDPGAVRLSFDEATRADEATPSIVDESGLVDFGSVARLRDLASQNQSDSPRQQLPETPAPPVNPFRQSKSQLLPPSQLFGGTQFSSAIKRPASPTSSRPSPNDFHRNSTPRPIISSPLKARGLRSSPLPGVISSPQILPGTTSPRVADGPSSPVNTASTKNPVVPESPRFVKPQKKSVPGPMSSYEPMRKSQERRSTPVLRSEPDSIGEDLDDDVVDRRRKARARQQAALKQLTAITFNPPTKSDDIEVPSTNKRKKRTQAEDYIAQCHGTSQVEENEEATQEAVADSQEGRIQPVQDPPSQGEESTHSHADEDEKQETESIPDTAPSGLPAEEMAAPILSQRLNAAETPNLTQHPSAGEAIPETSPAERRPVADAETDVEEIKEPPPSLPSMKAVSGPDFQSSPPAFSTRLRRANANTAASKQKIASSSSLSNLASTPQLTMDATPATEDTAVTKPTVSGKASTNSSPAVAKSKRRESREKVPQLKTASTENIRQSARLARRMSNSTDELAKSPASAITPITFEHSLRASRLSASRLSISTSKSARTASKVHQGRLFEGMAFAISFQGRKDKESNDQYHSRTEFATTIEKRIKAAGGRILENGFDELFEMAPVRSANNSTPRSTPMSESDAGEGDIHLTPQGASTGFTALIADGHSRKVKYMQALSLGLPCIAARWITSCLDKNELVDWSPYLLCAGQSAFLGDAIRSRNLQPYDAGTAKLADIVSQRTKLLEGSRILLVMKKTLEGKKMAYVFLARVLGASLSRVYSAEEARAELKAAEDSGQPFDWVYVDGKPDQWENLAAGQEGGRKRKRQSAVSMTEPPTKRIRTLSDELVIQSLILGRLIEEGEMES</sequence>
<comment type="subcellular location">
    <subcellularLocation>
        <location evidence="1">Nucleus</location>
    </subcellularLocation>
</comment>
<dbReference type="InterPro" id="IPR036420">
    <property type="entry name" value="BRCT_dom_sf"/>
</dbReference>
<dbReference type="GO" id="GO:0042393">
    <property type="term" value="F:histone binding"/>
    <property type="evidence" value="ECO:0007669"/>
    <property type="project" value="TreeGrafter"/>
</dbReference>
<feature type="compositionally biased region" description="Polar residues" evidence="4">
    <location>
        <begin position="356"/>
        <end position="367"/>
    </location>
</feature>
<dbReference type="Gene3D" id="3.40.50.10190">
    <property type="entry name" value="BRCT domain"/>
    <property type="match status" value="1"/>
</dbReference>
<protein>
    <submittedName>
        <fullName evidence="6">DNA repair protein crb2</fullName>
    </submittedName>
</protein>
<dbReference type="CDD" id="cd17745">
    <property type="entry name" value="BRCT_p53bp1_rpt1"/>
    <property type="match status" value="1"/>
</dbReference>
<keyword evidence="7" id="KW-1185">Reference proteome</keyword>
<dbReference type="PROSITE" id="PS50172">
    <property type="entry name" value="BRCT"/>
    <property type="match status" value="1"/>
</dbReference>
<feature type="compositionally biased region" description="Low complexity" evidence="4">
    <location>
        <begin position="313"/>
        <end position="324"/>
    </location>
</feature>
<dbReference type="AlphaFoldDB" id="A0AAN6NKQ1"/>
<evidence type="ECO:0000256" key="2">
    <source>
        <dbReference type="ARBA" id="ARBA00022763"/>
    </source>
</evidence>
<dbReference type="GO" id="GO:0045944">
    <property type="term" value="P:positive regulation of transcription by RNA polymerase II"/>
    <property type="evidence" value="ECO:0007669"/>
    <property type="project" value="TreeGrafter"/>
</dbReference>
<feature type="compositionally biased region" description="Polar residues" evidence="4">
    <location>
        <begin position="36"/>
        <end position="55"/>
    </location>
</feature>
<accession>A0AAN6NKQ1</accession>
<dbReference type="FunFam" id="3.40.50.10190:FF:000083">
    <property type="entry name" value="DNA damage repair protein (Rad9)"/>
    <property type="match status" value="1"/>
</dbReference>
<feature type="domain" description="BRCT" evidence="5">
    <location>
        <begin position="776"/>
        <end position="918"/>
    </location>
</feature>
<dbReference type="EMBL" id="MU853753">
    <property type="protein sequence ID" value="KAK3945788.1"/>
    <property type="molecule type" value="Genomic_DNA"/>
</dbReference>
<feature type="compositionally biased region" description="Acidic residues" evidence="4">
    <location>
        <begin position="429"/>
        <end position="438"/>
    </location>
</feature>
<feature type="compositionally biased region" description="Basic and acidic residues" evidence="4">
    <location>
        <begin position="232"/>
        <end position="241"/>
    </location>
</feature>
<evidence type="ECO:0000256" key="1">
    <source>
        <dbReference type="ARBA" id="ARBA00004123"/>
    </source>
</evidence>
<dbReference type="Proteomes" id="UP001303473">
    <property type="component" value="Unassembled WGS sequence"/>
</dbReference>
<feature type="compositionally biased region" description="Polar residues" evidence="4">
    <location>
        <begin position="265"/>
        <end position="278"/>
    </location>
</feature>
<gene>
    <name evidence="6" type="ORF">QBC46DRAFT_335959</name>
</gene>
<evidence type="ECO:0000313" key="6">
    <source>
        <dbReference type="EMBL" id="KAK3945788.1"/>
    </source>
</evidence>
<feature type="compositionally biased region" description="Polar residues" evidence="4">
    <location>
        <begin position="565"/>
        <end position="579"/>
    </location>
</feature>
<dbReference type="PANTHER" id="PTHR15321">
    <property type="entry name" value="TUMOR SUPPRESSOR P53-BINDING PROTEIN 1"/>
    <property type="match status" value="1"/>
</dbReference>
<feature type="compositionally biased region" description="Polar residues" evidence="4">
    <location>
        <begin position="678"/>
        <end position="692"/>
    </location>
</feature>
<feature type="compositionally biased region" description="Polar residues" evidence="4">
    <location>
        <begin position="710"/>
        <end position="719"/>
    </location>
</feature>
<keyword evidence="2" id="KW-0227">DNA damage</keyword>
<organism evidence="6 7">
    <name type="scientific">Diplogelasinospora grovesii</name>
    <dbReference type="NCBI Taxonomy" id="303347"/>
    <lineage>
        <taxon>Eukaryota</taxon>
        <taxon>Fungi</taxon>
        <taxon>Dikarya</taxon>
        <taxon>Ascomycota</taxon>
        <taxon>Pezizomycotina</taxon>
        <taxon>Sordariomycetes</taxon>
        <taxon>Sordariomycetidae</taxon>
        <taxon>Sordariales</taxon>
        <taxon>Diplogelasinosporaceae</taxon>
        <taxon>Diplogelasinospora</taxon>
    </lineage>
</organism>
<feature type="compositionally biased region" description="Basic and acidic residues" evidence="4">
    <location>
        <begin position="410"/>
        <end position="419"/>
    </location>
</feature>
<feature type="region of interest" description="Disordered" evidence="4">
    <location>
        <begin position="1"/>
        <end position="737"/>
    </location>
</feature>
<dbReference type="GO" id="GO:0000077">
    <property type="term" value="P:DNA damage checkpoint signaling"/>
    <property type="evidence" value="ECO:0007669"/>
    <property type="project" value="TreeGrafter"/>
</dbReference>
<evidence type="ECO:0000256" key="4">
    <source>
        <dbReference type="SAM" id="MobiDB-lite"/>
    </source>
</evidence>
<evidence type="ECO:0000256" key="3">
    <source>
        <dbReference type="ARBA" id="ARBA00023242"/>
    </source>
</evidence>
<feature type="compositionally biased region" description="Polar residues" evidence="4">
    <location>
        <begin position="288"/>
        <end position="309"/>
    </location>
</feature>
<proteinExistence type="predicted"/>
<dbReference type="InterPro" id="IPR047252">
    <property type="entry name" value="TP53BP1-like"/>
</dbReference>
<dbReference type="PANTHER" id="PTHR15321:SF3">
    <property type="entry name" value="TP53-BINDING PROTEIN 1"/>
    <property type="match status" value="1"/>
</dbReference>
<evidence type="ECO:0000313" key="7">
    <source>
        <dbReference type="Proteomes" id="UP001303473"/>
    </source>
</evidence>
<feature type="compositionally biased region" description="Polar residues" evidence="4">
    <location>
        <begin position="173"/>
        <end position="183"/>
    </location>
</feature>
<feature type="compositionally biased region" description="Polar residues" evidence="4">
    <location>
        <begin position="375"/>
        <end position="384"/>
    </location>
</feature>
<keyword evidence="3" id="KW-0539">Nucleus</keyword>
<dbReference type="GO" id="GO:0005634">
    <property type="term" value="C:nucleus"/>
    <property type="evidence" value="ECO:0007669"/>
    <property type="project" value="UniProtKB-SubCell"/>
</dbReference>